<gene>
    <name evidence="14" type="primary">rnhB</name>
    <name evidence="18" type="ORF">ENG09_04990</name>
</gene>
<feature type="binding site" evidence="14 15">
    <location>
        <position position="8"/>
    </location>
    <ligand>
        <name>a divalent metal cation</name>
        <dbReference type="ChEBI" id="CHEBI:60240"/>
    </ligand>
</feature>
<evidence type="ECO:0000256" key="10">
    <source>
        <dbReference type="ARBA" id="ARBA00022723"/>
    </source>
</evidence>
<comment type="caution">
    <text evidence="18">The sequence shown here is derived from an EMBL/GenBank/DDBJ whole genome shotgun (WGS) entry which is preliminary data.</text>
</comment>
<comment type="catalytic activity">
    <reaction evidence="1 14 15 16">
        <text>Endonucleolytic cleavage to 5'-phosphomonoester.</text>
        <dbReference type="EC" id="3.1.26.4"/>
    </reaction>
</comment>
<dbReference type="GO" id="GO:0032299">
    <property type="term" value="C:ribonuclease H2 complex"/>
    <property type="evidence" value="ECO:0007669"/>
    <property type="project" value="TreeGrafter"/>
</dbReference>
<keyword evidence="9 14" id="KW-0540">Nuclease</keyword>
<evidence type="ECO:0000256" key="1">
    <source>
        <dbReference type="ARBA" id="ARBA00000077"/>
    </source>
</evidence>
<dbReference type="PANTHER" id="PTHR10954">
    <property type="entry name" value="RIBONUCLEASE H2 SUBUNIT A"/>
    <property type="match status" value="1"/>
</dbReference>
<dbReference type="EMBL" id="DQZR01000214">
    <property type="protein sequence ID" value="HDM36589.1"/>
    <property type="molecule type" value="Genomic_DNA"/>
</dbReference>
<evidence type="ECO:0000256" key="11">
    <source>
        <dbReference type="ARBA" id="ARBA00022759"/>
    </source>
</evidence>
<dbReference type="EC" id="3.1.26.4" evidence="6 14"/>
<name>A0A7C1B7V3_9EURY</name>
<dbReference type="GO" id="GO:0030145">
    <property type="term" value="F:manganese ion binding"/>
    <property type="evidence" value="ECO:0007669"/>
    <property type="project" value="UniProtKB-UniRule"/>
</dbReference>
<dbReference type="NCBIfam" id="TIGR00729">
    <property type="entry name" value="ribonuclease HII"/>
    <property type="match status" value="1"/>
</dbReference>
<dbReference type="InterPro" id="IPR023160">
    <property type="entry name" value="RNase_HII_hlx-loop-hlx_cap_dom"/>
</dbReference>
<dbReference type="PROSITE" id="PS51975">
    <property type="entry name" value="RNASE_H_2"/>
    <property type="match status" value="1"/>
</dbReference>
<accession>A0A7C1B7V3</accession>
<evidence type="ECO:0000256" key="16">
    <source>
        <dbReference type="RuleBase" id="RU003515"/>
    </source>
</evidence>
<proteinExistence type="inferred from homology"/>
<dbReference type="Pfam" id="PF01351">
    <property type="entry name" value="RNase_HII"/>
    <property type="match status" value="1"/>
</dbReference>
<dbReference type="Proteomes" id="UP000885863">
    <property type="component" value="Unassembled WGS sequence"/>
</dbReference>
<dbReference type="AlphaFoldDB" id="A0A7C1B7V3"/>
<comment type="cofactor">
    <cofactor evidence="2">
        <name>Mg(2+)</name>
        <dbReference type="ChEBI" id="CHEBI:18420"/>
    </cofactor>
</comment>
<feature type="binding site" evidence="14 15">
    <location>
        <position position="9"/>
    </location>
    <ligand>
        <name>a divalent metal cation</name>
        <dbReference type="ChEBI" id="CHEBI:60240"/>
    </ligand>
</feature>
<dbReference type="HAMAP" id="MF_00052_A">
    <property type="entry name" value="RNase_HII_A"/>
    <property type="match status" value="1"/>
</dbReference>
<dbReference type="Gene3D" id="3.30.420.10">
    <property type="entry name" value="Ribonuclease H-like superfamily/Ribonuclease H"/>
    <property type="match status" value="1"/>
</dbReference>
<comment type="similarity">
    <text evidence="5 14 16">Belongs to the RNase HII family.</text>
</comment>
<dbReference type="CDD" id="cd07180">
    <property type="entry name" value="RNase_HII_archaea_like"/>
    <property type="match status" value="1"/>
</dbReference>
<evidence type="ECO:0000256" key="13">
    <source>
        <dbReference type="ARBA" id="ARBA00023211"/>
    </source>
</evidence>
<dbReference type="InterPro" id="IPR024567">
    <property type="entry name" value="RNase_HII/HIII_dom"/>
</dbReference>
<dbReference type="PANTHER" id="PTHR10954:SF23">
    <property type="entry name" value="RIBONUCLEASE"/>
    <property type="match status" value="1"/>
</dbReference>
<sequence>MRLIAGVDEAGKGPVVGPMCVACVAVEEGILPKLEELGLRDSKRISRQRREKLALEIRAISSWYILRVEAYQIDELRKVMTMNDIVLRAHAKVIDELAPDVVFVDASDVDAERFGRRLAELLECRPRIISEHRADAKYPIVSAASIIAKVARDEALQDIERSIGRVVGSGYPSDQRTRAFLEEALQAQNEEEMRVIRHSWKTAEKITRRLHP</sequence>
<dbReference type="SUPFAM" id="SSF53098">
    <property type="entry name" value="Ribonuclease H-like"/>
    <property type="match status" value="1"/>
</dbReference>
<dbReference type="InterPro" id="IPR036397">
    <property type="entry name" value="RNaseH_sf"/>
</dbReference>
<comment type="cofactor">
    <cofactor evidence="14 15">
        <name>Mn(2+)</name>
        <dbReference type="ChEBI" id="CHEBI:29035"/>
    </cofactor>
    <cofactor evidence="14 15">
        <name>Mg(2+)</name>
        <dbReference type="ChEBI" id="CHEBI:18420"/>
    </cofactor>
    <text evidence="14 15">Manganese or magnesium. Binds 1 divalent metal ion per monomer in the absence of substrate. May bind a second metal ion after substrate binding.</text>
</comment>
<evidence type="ECO:0000256" key="9">
    <source>
        <dbReference type="ARBA" id="ARBA00022722"/>
    </source>
</evidence>
<feature type="binding site" evidence="14 15">
    <location>
        <position position="105"/>
    </location>
    <ligand>
        <name>a divalent metal cation</name>
        <dbReference type="ChEBI" id="CHEBI:60240"/>
    </ligand>
</feature>
<evidence type="ECO:0000256" key="14">
    <source>
        <dbReference type="HAMAP-Rule" id="MF_00052"/>
    </source>
</evidence>
<dbReference type="InterPro" id="IPR020787">
    <property type="entry name" value="RNase_HII_arc"/>
</dbReference>
<keyword evidence="11 14" id="KW-0255">Endonuclease</keyword>
<evidence type="ECO:0000256" key="4">
    <source>
        <dbReference type="ARBA" id="ARBA00004496"/>
    </source>
</evidence>
<organism evidence="18">
    <name type="scientific">Candidatus Syntropharchaeum butanivorans</name>
    <dbReference type="NCBI Taxonomy" id="1839936"/>
    <lineage>
        <taxon>Archaea</taxon>
        <taxon>Methanobacteriati</taxon>
        <taxon>Methanobacteriota</taxon>
        <taxon>Stenosarchaea group</taxon>
        <taxon>Methanomicrobia</taxon>
        <taxon>Methanosarcinales</taxon>
        <taxon>ANME-2 cluster</taxon>
        <taxon>Candidatus Syntropharchaeum</taxon>
    </lineage>
</organism>
<evidence type="ECO:0000256" key="2">
    <source>
        <dbReference type="ARBA" id="ARBA00001946"/>
    </source>
</evidence>
<dbReference type="GO" id="GO:0005737">
    <property type="term" value="C:cytoplasm"/>
    <property type="evidence" value="ECO:0007669"/>
    <property type="project" value="UniProtKB-SubCell"/>
</dbReference>
<dbReference type="InterPro" id="IPR001352">
    <property type="entry name" value="RNase_HII/HIII"/>
</dbReference>
<dbReference type="GO" id="GO:0003723">
    <property type="term" value="F:RNA binding"/>
    <property type="evidence" value="ECO:0007669"/>
    <property type="project" value="UniProtKB-UniRule"/>
</dbReference>
<protein>
    <recommendedName>
        <fullName evidence="7 14">Ribonuclease HII</fullName>
        <shortName evidence="14">RNase HII</shortName>
        <ecNumber evidence="6 14">3.1.26.4</ecNumber>
    </recommendedName>
</protein>
<evidence type="ECO:0000313" key="18">
    <source>
        <dbReference type="EMBL" id="HDM36589.1"/>
    </source>
</evidence>
<evidence type="ECO:0000256" key="15">
    <source>
        <dbReference type="PROSITE-ProRule" id="PRU01319"/>
    </source>
</evidence>
<evidence type="ECO:0000256" key="8">
    <source>
        <dbReference type="ARBA" id="ARBA00022490"/>
    </source>
</evidence>
<evidence type="ECO:0000259" key="17">
    <source>
        <dbReference type="PROSITE" id="PS51975"/>
    </source>
</evidence>
<evidence type="ECO:0000256" key="6">
    <source>
        <dbReference type="ARBA" id="ARBA00012180"/>
    </source>
</evidence>
<dbReference type="InterPro" id="IPR004649">
    <property type="entry name" value="RNase_H2_suA"/>
</dbReference>
<comment type="function">
    <text evidence="3 14 16">Endonuclease that specifically degrades the RNA of RNA-DNA hybrids.</text>
</comment>
<keyword evidence="10 14" id="KW-0479">Metal-binding</keyword>
<dbReference type="InterPro" id="IPR012337">
    <property type="entry name" value="RNaseH-like_sf"/>
</dbReference>
<keyword evidence="13 14" id="KW-0464">Manganese</keyword>
<dbReference type="Gene3D" id="1.10.10.460">
    <property type="entry name" value="Ribonuclease hii. Domain 2"/>
    <property type="match status" value="1"/>
</dbReference>
<evidence type="ECO:0000256" key="5">
    <source>
        <dbReference type="ARBA" id="ARBA00007383"/>
    </source>
</evidence>
<evidence type="ECO:0000256" key="12">
    <source>
        <dbReference type="ARBA" id="ARBA00022801"/>
    </source>
</evidence>
<keyword evidence="8 14" id="KW-0963">Cytoplasm</keyword>
<evidence type="ECO:0000256" key="3">
    <source>
        <dbReference type="ARBA" id="ARBA00004065"/>
    </source>
</evidence>
<feature type="domain" description="RNase H type-2" evidence="17">
    <location>
        <begin position="2"/>
        <end position="212"/>
    </location>
</feature>
<comment type="subcellular location">
    <subcellularLocation>
        <location evidence="4 14">Cytoplasm</location>
    </subcellularLocation>
</comment>
<reference evidence="18" key="1">
    <citation type="journal article" date="2020" name="mSystems">
        <title>Genome- and Community-Level Interaction Insights into Carbon Utilization and Element Cycling Functions of Hydrothermarchaeota in Hydrothermal Sediment.</title>
        <authorList>
            <person name="Zhou Z."/>
            <person name="Liu Y."/>
            <person name="Xu W."/>
            <person name="Pan J."/>
            <person name="Luo Z.H."/>
            <person name="Li M."/>
        </authorList>
    </citation>
    <scope>NUCLEOTIDE SEQUENCE [LARGE SCALE GENOMIC DNA]</scope>
    <source>
        <strain evidence="18">HyVt-185</strain>
    </source>
</reference>
<keyword evidence="12 14" id="KW-0378">Hydrolase</keyword>
<dbReference type="GO" id="GO:0006298">
    <property type="term" value="P:mismatch repair"/>
    <property type="evidence" value="ECO:0007669"/>
    <property type="project" value="TreeGrafter"/>
</dbReference>
<evidence type="ECO:0000256" key="7">
    <source>
        <dbReference type="ARBA" id="ARBA00019179"/>
    </source>
</evidence>
<dbReference type="GO" id="GO:0043137">
    <property type="term" value="P:DNA replication, removal of RNA primer"/>
    <property type="evidence" value="ECO:0007669"/>
    <property type="project" value="TreeGrafter"/>
</dbReference>
<dbReference type="GO" id="GO:0004523">
    <property type="term" value="F:RNA-DNA hybrid ribonuclease activity"/>
    <property type="evidence" value="ECO:0007669"/>
    <property type="project" value="UniProtKB-UniRule"/>
</dbReference>